<dbReference type="EMBL" id="JABSWW010000001">
    <property type="protein sequence ID" value="NRT86745.1"/>
    <property type="molecule type" value="Genomic_DNA"/>
</dbReference>
<reference evidence="2" key="2">
    <citation type="journal article" date="2022" name="Nat. Biotechnol.">
        <title>Carbon-negative production of acetone and isopropanol by gas fermentation at industrial pilot scale.</title>
        <authorList>
            <person name="Liew F.E."/>
            <person name="Nogle R."/>
            <person name="Abdalla T."/>
            <person name="Rasor B.J."/>
            <person name="Canter C."/>
            <person name="Jensen R.O."/>
            <person name="Wang L."/>
            <person name="Strutz J."/>
            <person name="Chirania P."/>
            <person name="De Tissera S."/>
            <person name="Mueller A.P."/>
            <person name="Ruan Z."/>
            <person name="Gao A."/>
            <person name="Tran L."/>
            <person name="Engle N.L."/>
            <person name="Bromley J.C."/>
            <person name="Daniell J."/>
            <person name="Conrado R."/>
            <person name="Tschaplinski T.J."/>
            <person name="Giannone R.J."/>
            <person name="Hettich R.L."/>
            <person name="Karim A.S."/>
            <person name="Simpson S.D."/>
            <person name="Brown S.D."/>
            <person name="Leang C."/>
            <person name="Jewett M.C."/>
            <person name="Kopke M."/>
        </authorList>
    </citation>
    <scope>NUCLEOTIDE SEQUENCE</scope>
    <source>
        <strain evidence="2">DJ080</strain>
    </source>
</reference>
<evidence type="ECO:0000256" key="1">
    <source>
        <dbReference type="SAM" id="Phobius"/>
    </source>
</evidence>
<name>A0AAX0AUL0_CLOBE</name>
<evidence type="ECO:0000313" key="3">
    <source>
        <dbReference type="Proteomes" id="UP001193748"/>
    </source>
</evidence>
<evidence type="ECO:0000313" key="2">
    <source>
        <dbReference type="EMBL" id="NRT86745.1"/>
    </source>
</evidence>
<proteinExistence type="predicted"/>
<dbReference type="Proteomes" id="UP001193748">
    <property type="component" value="Unassembled WGS sequence"/>
</dbReference>
<gene>
    <name evidence="2" type="ORF">B0H41_000424</name>
</gene>
<accession>A0AAX0AUL0</accession>
<organism evidence="2 3">
    <name type="scientific">Clostridium beijerinckii</name>
    <name type="common">Clostridium MP</name>
    <dbReference type="NCBI Taxonomy" id="1520"/>
    <lineage>
        <taxon>Bacteria</taxon>
        <taxon>Bacillati</taxon>
        <taxon>Bacillota</taxon>
        <taxon>Clostridia</taxon>
        <taxon>Eubacteriales</taxon>
        <taxon>Clostridiaceae</taxon>
        <taxon>Clostridium</taxon>
    </lineage>
</organism>
<keyword evidence="1" id="KW-0472">Membrane</keyword>
<reference evidence="2" key="1">
    <citation type="submission" date="2020-05" db="EMBL/GenBank/DDBJ databases">
        <authorList>
            <person name="Brown S."/>
            <person name="Huntemann M."/>
            <person name="Clum A."/>
            <person name="Spunde A."/>
            <person name="Palaniappan K."/>
            <person name="Ritter S."/>
            <person name="Mikhailova N."/>
            <person name="Chen I.-M."/>
            <person name="Stamatis D."/>
            <person name="Reddy T."/>
            <person name="O'Malley R."/>
            <person name="Daum C."/>
            <person name="Shapiro N."/>
            <person name="Ivanova N."/>
            <person name="Kyrpides N."/>
            <person name="Woyke T."/>
        </authorList>
    </citation>
    <scope>NUCLEOTIDE SEQUENCE</scope>
    <source>
        <strain evidence="2">DJ080</strain>
    </source>
</reference>
<dbReference type="AlphaFoldDB" id="A0AAX0AUL0"/>
<keyword evidence="1" id="KW-1133">Transmembrane helix</keyword>
<feature type="transmembrane region" description="Helical" evidence="1">
    <location>
        <begin position="28"/>
        <end position="45"/>
    </location>
</feature>
<feature type="transmembrane region" description="Helical" evidence="1">
    <location>
        <begin position="57"/>
        <end position="79"/>
    </location>
</feature>
<keyword evidence="1" id="KW-0812">Transmembrane</keyword>
<comment type="caution">
    <text evidence="2">The sequence shown here is derived from an EMBL/GenBank/DDBJ whole genome shotgun (WGS) entry which is preliminary data.</text>
</comment>
<protein>
    <submittedName>
        <fullName evidence="2">Uncharacterized protein</fullName>
    </submittedName>
</protein>
<sequence>MRDVLFPISFTGTEQIHAVPIMSSRTEMLIITSISFITFLLGVVARFEKESKKTLPTISIVISGIFLIPAIVGLIKGIFLRLSM</sequence>